<dbReference type="PANTHER" id="PTHR46401">
    <property type="entry name" value="GLYCOSYLTRANSFERASE WBBK-RELATED"/>
    <property type="match status" value="1"/>
</dbReference>
<dbReference type="Pfam" id="PF13439">
    <property type="entry name" value="Glyco_transf_4"/>
    <property type="match status" value="1"/>
</dbReference>
<dbReference type="GO" id="GO:0016757">
    <property type="term" value="F:glycosyltransferase activity"/>
    <property type="evidence" value="ECO:0007669"/>
    <property type="project" value="InterPro"/>
</dbReference>
<dbReference type="Gene3D" id="3.40.50.2000">
    <property type="entry name" value="Glycogen Phosphorylase B"/>
    <property type="match status" value="2"/>
</dbReference>
<protein>
    <submittedName>
        <fullName evidence="4">Glycosyltransferase</fullName>
    </submittedName>
</protein>
<dbReference type="PANTHER" id="PTHR46401:SF2">
    <property type="entry name" value="GLYCOSYLTRANSFERASE WBBK-RELATED"/>
    <property type="match status" value="1"/>
</dbReference>
<evidence type="ECO:0000256" key="1">
    <source>
        <dbReference type="ARBA" id="ARBA00022679"/>
    </source>
</evidence>
<reference evidence="5" key="1">
    <citation type="submission" date="2018-04" db="EMBL/GenBank/DDBJ databases">
        <authorList>
            <person name="Cornet L."/>
        </authorList>
    </citation>
    <scope>NUCLEOTIDE SEQUENCE [LARGE SCALE GENOMIC DNA]</scope>
</reference>
<feature type="domain" description="Glycosyltransferase subfamily 4-like N-terminal" evidence="3">
    <location>
        <begin position="27"/>
        <end position="184"/>
    </location>
</feature>
<name>A0A2W4WBE9_9CYAN</name>
<organism evidence="4 5">
    <name type="scientific">Leptolyngbya foveolarum</name>
    <dbReference type="NCBI Taxonomy" id="47253"/>
    <lineage>
        <taxon>Bacteria</taxon>
        <taxon>Bacillati</taxon>
        <taxon>Cyanobacteriota</taxon>
        <taxon>Cyanophyceae</taxon>
        <taxon>Leptolyngbyales</taxon>
        <taxon>Leptolyngbyaceae</taxon>
        <taxon>Leptolyngbya group</taxon>
        <taxon>Leptolyngbya</taxon>
    </lineage>
</organism>
<keyword evidence="1 4" id="KW-0808">Transferase</keyword>
<dbReference type="GO" id="GO:0009103">
    <property type="term" value="P:lipopolysaccharide biosynthetic process"/>
    <property type="evidence" value="ECO:0007669"/>
    <property type="project" value="TreeGrafter"/>
</dbReference>
<comment type="caution">
    <text evidence="4">The sequence shown here is derived from an EMBL/GenBank/DDBJ whole genome shotgun (WGS) entry which is preliminary data.</text>
</comment>
<dbReference type="AlphaFoldDB" id="A0A2W4WBE9"/>
<proteinExistence type="predicted"/>
<dbReference type="InterPro" id="IPR028098">
    <property type="entry name" value="Glyco_trans_4-like_N"/>
</dbReference>
<dbReference type="Proteomes" id="UP000249354">
    <property type="component" value="Unassembled WGS sequence"/>
</dbReference>
<dbReference type="SUPFAM" id="SSF53756">
    <property type="entry name" value="UDP-Glycosyltransferase/glycogen phosphorylase"/>
    <property type="match status" value="1"/>
</dbReference>
<evidence type="ECO:0000313" key="5">
    <source>
        <dbReference type="Proteomes" id="UP000249354"/>
    </source>
</evidence>
<evidence type="ECO:0000259" key="3">
    <source>
        <dbReference type="Pfam" id="PF13439"/>
    </source>
</evidence>
<evidence type="ECO:0000313" key="4">
    <source>
        <dbReference type="EMBL" id="PZO19765.1"/>
    </source>
</evidence>
<dbReference type="EMBL" id="QBMC01000038">
    <property type="protein sequence ID" value="PZO19765.1"/>
    <property type="molecule type" value="Genomic_DNA"/>
</dbReference>
<gene>
    <name evidence="4" type="ORF">DCF25_07875</name>
</gene>
<reference evidence="4 5" key="2">
    <citation type="submission" date="2018-06" db="EMBL/GenBank/DDBJ databases">
        <title>Metagenomic assembly of (sub)arctic Cyanobacteria and their associated microbiome from non-axenic cultures.</title>
        <authorList>
            <person name="Baurain D."/>
        </authorList>
    </citation>
    <scope>NUCLEOTIDE SEQUENCE [LARGE SCALE GENOMIC DNA]</scope>
    <source>
        <strain evidence="4">ULC129bin1</strain>
    </source>
</reference>
<accession>A0A2W4WBE9</accession>
<feature type="domain" description="Glycosyl transferase family 1" evidence="2">
    <location>
        <begin position="198"/>
        <end position="313"/>
    </location>
</feature>
<sequence length="389" mass="42050">MTIGLVGHYLGARMGIGTFIDRLLPPLIDALDKRGIDAKVITSPNALSQTPAIQSLQQRSPEKVSVLPALDYSPIKRFAWVATNFSSYCHQSGIDQVIWLSNPMVLPWHPPSIVVLHDVNEWKAKEKYGSQVKTTLRAWMYLEASIAWAKKIITISEATTADLRSFRPQPSLRQKIRTIPNGLDSPLANLTPAKINPPSAPFLLSVGRIDPAGKKLPEAIALTQALRTLTGTPWEIHFLGGMNKSTQQAGEAFLQEVEALPWAYYHGFTTDAELAAWYGQSTAVVFLSQNEGFGSPIAEAVSFSKRVVVNAHNPASLGAGGDAVVPVVPGITENEATTAAATVLSQLERNQTEAETLIAPSGAVRSKTYTYADAAIAYAEEISQLNSGH</sequence>
<evidence type="ECO:0000259" key="2">
    <source>
        <dbReference type="Pfam" id="PF00534"/>
    </source>
</evidence>
<dbReference type="Pfam" id="PF00534">
    <property type="entry name" value="Glycos_transf_1"/>
    <property type="match status" value="1"/>
</dbReference>
<dbReference type="InterPro" id="IPR001296">
    <property type="entry name" value="Glyco_trans_1"/>
</dbReference>